<evidence type="ECO:0000313" key="2">
    <source>
        <dbReference type="EMBL" id="PKI64666.1"/>
    </source>
</evidence>
<proteinExistence type="predicted"/>
<dbReference type="EMBL" id="PGOL01000799">
    <property type="protein sequence ID" value="PKI64666.1"/>
    <property type="molecule type" value="Genomic_DNA"/>
</dbReference>
<dbReference type="AlphaFoldDB" id="A0A2I0KA96"/>
<protein>
    <submittedName>
        <fullName evidence="2">Uncharacterized protein</fullName>
    </submittedName>
</protein>
<feature type="region of interest" description="Disordered" evidence="1">
    <location>
        <begin position="15"/>
        <end position="43"/>
    </location>
</feature>
<feature type="compositionally biased region" description="Low complexity" evidence="1">
    <location>
        <begin position="83"/>
        <end position="94"/>
    </location>
</feature>
<feature type="compositionally biased region" description="Basic and acidic residues" evidence="1">
    <location>
        <begin position="70"/>
        <end position="82"/>
    </location>
</feature>
<comment type="caution">
    <text evidence="2">The sequence shown here is derived from an EMBL/GenBank/DDBJ whole genome shotgun (WGS) entry which is preliminary data.</text>
</comment>
<sequence length="195" mass="22304">MTKIIIDKPVSCPSLVQEKSSKDEKRNAFGQVPKGTPQSSGWGEVELMKSKLKLRWLRVQVQETRDWRIEPPSHHMSKEGRHVSLGSQSRSSRSVPKAEELKQIDYKAESSVYKAEVASSTNARGVRREFDSTQGETRAFHDIYSKDKLSSRIISRGEASPSRAEMLYRNEVQRPSYTREKPGRFPTIIQRVLTK</sequence>
<dbReference type="Proteomes" id="UP000233551">
    <property type="component" value="Unassembled WGS sequence"/>
</dbReference>
<evidence type="ECO:0000256" key="1">
    <source>
        <dbReference type="SAM" id="MobiDB-lite"/>
    </source>
</evidence>
<name>A0A2I0KA96_PUNGR</name>
<accession>A0A2I0KA96</accession>
<keyword evidence="3" id="KW-1185">Reference proteome</keyword>
<gene>
    <name evidence="2" type="ORF">CRG98_014955</name>
</gene>
<evidence type="ECO:0000313" key="3">
    <source>
        <dbReference type="Proteomes" id="UP000233551"/>
    </source>
</evidence>
<reference evidence="2 3" key="1">
    <citation type="submission" date="2017-11" db="EMBL/GenBank/DDBJ databases">
        <title>De-novo sequencing of pomegranate (Punica granatum L.) genome.</title>
        <authorList>
            <person name="Akparov Z."/>
            <person name="Amiraslanov A."/>
            <person name="Hajiyeva S."/>
            <person name="Abbasov M."/>
            <person name="Kaur K."/>
            <person name="Hamwieh A."/>
            <person name="Solovyev V."/>
            <person name="Salamov A."/>
            <person name="Braich B."/>
            <person name="Kosarev P."/>
            <person name="Mahmoud A."/>
            <person name="Hajiyev E."/>
            <person name="Babayeva S."/>
            <person name="Izzatullayeva V."/>
            <person name="Mammadov A."/>
            <person name="Mammadov A."/>
            <person name="Sharifova S."/>
            <person name="Ojaghi J."/>
            <person name="Eynullazada K."/>
            <person name="Bayramov B."/>
            <person name="Abdulazimova A."/>
            <person name="Shahmuradov I."/>
        </authorList>
    </citation>
    <scope>NUCLEOTIDE SEQUENCE [LARGE SCALE GENOMIC DNA]</scope>
    <source>
        <strain evidence="3">cv. AG2017</strain>
        <tissue evidence="2">Leaf</tissue>
    </source>
</reference>
<feature type="region of interest" description="Disordered" evidence="1">
    <location>
        <begin position="70"/>
        <end position="98"/>
    </location>
</feature>
<organism evidence="2 3">
    <name type="scientific">Punica granatum</name>
    <name type="common">Pomegranate</name>
    <dbReference type="NCBI Taxonomy" id="22663"/>
    <lineage>
        <taxon>Eukaryota</taxon>
        <taxon>Viridiplantae</taxon>
        <taxon>Streptophyta</taxon>
        <taxon>Embryophyta</taxon>
        <taxon>Tracheophyta</taxon>
        <taxon>Spermatophyta</taxon>
        <taxon>Magnoliopsida</taxon>
        <taxon>eudicotyledons</taxon>
        <taxon>Gunneridae</taxon>
        <taxon>Pentapetalae</taxon>
        <taxon>rosids</taxon>
        <taxon>malvids</taxon>
        <taxon>Myrtales</taxon>
        <taxon>Lythraceae</taxon>
        <taxon>Punica</taxon>
    </lineage>
</organism>